<protein>
    <recommendedName>
        <fullName evidence="5">Pentatricopeptide repeat-containing protein</fullName>
    </recommendedName>
</protein>
<dbReference type="GO" id="GO:0003723">
    <property type="term" value="F:RNA binding"/>
    <property type="evidence" value="ECO:0007669"/>
    <property type="project" value="InterPro"/>
</dbReference>
<dbReference type="NCBIfam" id="TIGR00756">
    <property type="entry name" value="PPR"/>
    <property type="match status" value="7"/>
</dbReference>
<feature type="repeat" description="PPR" evidence="2">
    <location>
        <begin position="459"/>
        <end position="489"/>
    </location>
</feature>
<dbReference type="InterPro" id="IPR002885">
    <property type="entry name" value="PPR_rpt"/>
</dbReference>
<feature type="repeat" description="PPR" evidence="2">
    <location>
        <begin position="559"/>
        <end position="593"/>
    </location>
</feature>
<dbReference type="InterPro" id="IPR011990">
    <property type="entry name" value="TPR-like_helical_dom_sf"/>
</dbReference>
<feature type="repeat" description="PPR" evidence="2">
    <location>
        <begin position="93"/>
        <end position="123"/>
    </location>
</feature>
<gene>
    <name evidence="3" type="ORF">Cni_G20630</name>
</gene>
<feature type="repeat" description="PPR" evidence="2">
    <location>
        <begin position="326"/>
        <end position="360"/>
    </location>
</feature>
<dbReference type="EMBL" id="CP136895">
    <property type="protein sequence ID" value="WOL11866.1"/>
    <property type="molecule type" value="Genomic_DNA"/>
</dbReference>
<dbReference type="PROSITE" id="PS51375">
    <property type="entry name" value="PPR"/>
    <property type="match status" value="7"/>
</dbReference>
<reference evidence="3 4" key="1">
    <citation type="submission" date="2023-10" db="EMBL/GenBank/DDBJ databases">
        <title>Chromosome-scale genome assembly provides insights into flower coloration mechanisms of Canna indica.</title>
        <authorList>
            <person name="Li C."/>
        </authorList>
    </citation>
    <scope>NUCLEOTIDE SEQUENCE [LARGE SCALE GENOMIC DNA]</scope>
    <source>
        <tissue evidence="3">Flower</tissue>
    </source>
</reference>
<feature type="repeat" description="PPR" evidence="2">
    <location>
        <begin position="295"/>
        <end position="325"/>
    </location>
</feature>
<dbReference type="FunFam" id="1.25.40.10:FF:000242">
    <property type="entry name" value="Pentatricopeptide repeat-containing protein"/>
    <property type="match status" value="1"/>
</dbReference>
<dbReference type="PANTHER" id="PTHR47926">
    <property type="entry name" value="PENTATRICOPEPTIDE REPEAT-CONTAINING PROTEIN"/>
    <property type="match status" value="1"/>
</dbReference>
<evidence type="ECO:0000256" key="2">
    <source>
        <dbReference type="PROSITE-ProRule" id="PRU00708"/>
    </source>
</evidence>
<accession>A0AAQ3QJW8</accession>
<evidence type="ECO:0000313" key="3">
    <source>
        <dbReference type="EMBL" id="WOL11866.1"/>
    </source>
</evidence>
<dbReference type="GO" id="GO:0009451">
    <property type="term" value="P:RNA modification"/>
    <property type="evidence" value="ECO:0007669"/>
    <property type="project" value="InterPro"/>
</dbReference>
<dbReference type="FunFam" id="1.25.40.10:FF:000436">
    <property type="entry name" value="Pentatricopeptide repeat-containing protein At5g39350 family"/>
    <property type="match status" value="1"/>
</dbReference>
<feature type="repeat" description="PPR" evidence="2">
    <location>
        <begin position="124"/>
        <end position="158"/>
    </location>
</feature>
<dbReference type="AlphaFoldDB" id="A0AAQ3QJW8"/>
<evidence type="ECO:0000256" key="1">
    <source>
        <dbReference type="ARBA" id="ARBA00022737"/>
    </source>
</evidence>
<dbReference type="Proteomes" id="UP001327560">
    <property type="component" value="Chromosome 6"/>
</dbReference>
<dbReference type="Pfam" id="PF13041">
    <property type="entry name" value="PPR_2"/>
    <property type="match status" value="1"/>
</dbReference>
<name>A0AAQ3QJW8_9LILI</name>
<keyword evidence="1" id="KW-0677">Repeat</keyword>
<dbReference type="Pfam" id="PF01535">
    <property type="entry name" value="PPR"/>
    <property type="match status" value="8"/>
</dbReference>
<keyword evidence="4" id="KW-1185">Reference proteome</keyword>
<sequence length="706" mass="79518">MAASARSVLNRLIQHAVHPKGSKPASSSSPSVSILRHLDSGDLPKAIAILSSAAAPFPVPVYARLLLLCSSRRSLVDVRRVESHLVAFSPSPSTFLLNRAIEAYAHCGSPADARELFEEMPRRDGGTWNAMIAAYALSGIPREALALFSSMIGLGIRPKEVTFASVLGCCSDLLACFVARQIHCLVLKYGYFPNVILATSFVDVYGKCLVMDDARKMFDSITNPNDVSWNVIVRRYLEAGRSTEAILMFFRMIREGAKPLNFTVSNALIACSEVLALKEGHQIHVVLMKFGFEEDNVTMNSLMDMYVKCGVVEDARQLFDQLPSKDVVSWTVMVSGYATCGRIDEAEKLFDLMPERNVFSWNALLVGYVHLFDWDKALDFFCRMLRESKEIDFVSLGSILNVCAGISDLDRGKQVHGFAYRHNIESNLFFTNALIDMYAKSGSLRNAENIFYITVEQRDAVSWTSLITGYARYGRSEEALLSFREMLCEITPNKFTFSTVLAACANIFMLELGKQIHAYMMRNGIELDVIIRGSLVDMYSKCRSIEYAIRVFQEEISRDLILWNSMILGCAYNGLGNYSFELFEEMQKEGIAVDNITLAGVLLACISEGYVDLGRRYFDLMTVEYGVIPRIEHYECMIELLGKHGFMVELEEFIQRMPFEPTIPMWIRIFDCCREHGNKRLGERAEKCINESNPLNPVKFEMLATT</sequence>
<evidence type="ECO:0000313" key="4">
    <source>
        <dbReference type="Proteomes" id="UP001327560"/>
    </source>
</evidence>
<dbReference type="Gene3D" id="1.25.40.10">
    <property type="entry name" value="Tetratricopeptide repeat domain"/>
    <property type="match status" value="5"/>
</dbReference>
<dbReference type="InterPro" id="IPR046960">
    <property type="entry name" value="PPR_At4g14850-like_plant"/>
</dbReference>
<proteinExistence type="predicted"/>
<feature type="repeat" description="PPR" evidence="2">
    <location>
        <begin position="225"/>
        <end position="259"/>
    </location>
</feature>
<dbReference type="FunFam" id="1.25.40.10:FF:000425">
    <property type="entry name" value="Pentatricopeptide repeat-containing protein At3g26540"/>
    <property type="match status" value="1"/>
</dbReference>
<organism evidence="3 4">
    <name type="scientific">Canna indica</name>
    <name type="common">Indian-shot</name>
    <dbReference type="NCBI Taxonomy" id="4628"/>
    <lineage>
        <taxon>Eukaryota</taxon>
        <taxon>Viridiplantae</taxon>
        <taxon>Streptophyta</taxon>
        <taxon>Embryophyta</taxon>
        <taxon>Tracheophyta</taxon>
        <taxon>Spermatophyta</taxon>
        <taxon>Magnoliopsida</taxon>
        <taxon>Liliopsida</taxon>
        <taxon>Zingiberales</taxon>
        <taxon>Cannaceae</taxon>
        <taxon>Canna</taxon>
    </lineage>
</organism>
<evidence type="ECO:0008006" key="5">
    <source>
        <dbReference type="Google" id="ProtNLM"/>
    </source>
</evidence>
<dbReference type="PANTHER" id="PTHR47926:SF476">
    <property type="entry name" value="PENTATRICOPEPTIDE REPEAT-CONTAINING PROTEIN"/>
    <property type="match status" value="1"/>
</dbReference>